<evidence type="ECO:0000313" key="3">
    <source>
        <dbReference type="EMBL" id="ODV78975.1"/>
    </source>
</evidence>
<dbReference type="EMBL" id="KV453912">
    <property type="protein sequence ID" value="ODV78975.1"/>
    <property type="molecule type" value="Genomic_DNA"/>
</dbReference>
<sequence length="340" mass="38203">MSYATFTPIEVTKAHVLGCAYSQWYPKLKAHAVKSIILKPLPQEFLDYLASDSIKLENEAHGVENNSDNEYSDWEDDLDGEDDGETAPTVTIDQLQALHDQIKAGIDKLGGAVTPKLNWSAPKDARWIMAGNTTRCTSPNDVYLLLNASDHVVDDLDYPFSSVEEAGKSSQGVEDGTDKVEYELVLRKWMDINPALEFRVFVKDNRVLGISQRDLNHYVFLEALQDELKQVIEDFIYSQVVGQLGQSQYIVDVYVSRPSNKVYVVDVNPFSRKCDSLLYTWNELLVGVAPELRLITETNVGRFAQKEYSESQVPLDVVDAAGNSEAMVELAREWAKLQAK</sequence>
<dbReference type="RefSeq" id="XP_020064097.1">
    <property type="nucleotide sequence ID" value="XM_020210838.1"/>
</dbReference>
<evidence type="ECO:0000256" key="2">
    <source>
        <dbReference type="SAM" id="MobiDB-lite"/>
    </source>
</evidence>
<dbReference type="GeneID" id="30984974"/>
<accession>A0A1E4SHL6</accession>
<protein>
    <submittedName>
        <fullName evidence="3">D123-domain-containing protein</fullName>
    </submittedName>
</protein>
<evidence type="ECO:0000256" key="1">
    <source>
        <dbReference type="ARBA" id="ARBA00011047"/>
    </source>
</evidence>
<comment type="similarity">
    <text evidence="1">Belongs to the CDC123 family.</text>
</comment>
<feature type="region of interest" description="Disordered" evidence="2">
    <location>
        <begin position="60"/>
        <end position="84"/>
    </location>
</feature>
<reference evidence="4" key="1">
    <citation type="submission" date="2016-05" db="EMBL/GenBank/DDBJ databases">
        <title>Comparative genomics of biotechnologically important yeasts.</title>
        <authorList>
            <consortium name="DOE Joint Genome Institute"/>
            <person name="Riley R."/>
            <person name="Haridas S."/>
            <person name="Wolfe K.H."/>
            <person name="Lopes M.R."/>
            <person name="Hittinger C.T."/>
            <person name="Goker M."/>
            <person name="Salamov A."/>
            <person name="Wisecaver J."/>
            <person name="Long T.M."/>
            <person name="Aerts A.L."/>
            <person name="Barry K."/>
            <person name="Choi C."/>
            <person name="Clum A."/>
            <person name="Coughlan A.Y."/>
            <person name="Deshpande S."/>
            <person name="Douglass A.P."/>
            <person name="Hanson S.J."/>
            <person name="Klenk H.-P."/>
            <person name="Labutti K."/>
            <person name="Lapidus A."/>
            <person name="Lindquist E."/>
            <person name="Lipzen A."/>
            <person name="Meier-Kolthoff J.P."/>
            <person name="Ohm R.A."/>
            <person name="Otillar R.P."/>
            <person name="Pangilinan J."/>
            <person name="Peng Y."/>
            <person name="Rokas A."/>
            <person name="Rosa C.A."/>
            <person name="Scheuner C."/>
            <person name="Sibirny A.A."/>
            <person name="Slot J.C."/>
            <person name="Stielow J.B."/>
            <person name="Sun H."/>
            <person name="Kurtzman C.P."/>
            <person name="Blackwell M."/>
            <person name="Grigoriev I.V."/>
            <person name="Jeffries T.W."/>
        </authorList>
    </citation>
    <scope>NUCLEOTIDE SEQUENCE [LARGE SCALE GENOMIC DNA]</scope>
    <source>
        <strain evidence="4">NRRL Y-17324</strain>
    </source>
</reference>
<dbReference type="OrthoDB" id="360540at2759"/>
<dbReference type="GO" id="GO:0000287">
    <property type="term" value="F:magnesium ion binding"/>
    <property type="evidence" value="ECO:0007669"/>
    <property type="project" value="EnsemblFungi"/>
</dbReference>
<dbReference type="Pfam" id="PF07065">
    <property type="entry name" value="D123"/>
    <property type="match status" value="1"/>
</dbReference>
<name>A0A1E4SHL6_9ASCO</name>
<dbReference type="PANTHER" id="PTHR15323">
    <property type="entry name" value="D123 PROTEIN"/>
    <property type="match status" value="1"/>
</dbReference>
<gene>
    <name evidence="3" type="ORF">CANTADRAFT_6171</name>
</gene>
<dbReference type="GO" id="GO:0044183">
    <property type="term" value="F:protein folding chaperone"/>
    <property type="evidence" value="ECO:0007669"/>
    <property type="project" value="EnsemblFungi"/>
</dbReference>
<evidence type="ECO:0000313" key="4">
    <source>
        <dbReference type="Proteomes" id="UP000094285"/>
    </source>
</evidence>
<proteinExistence type="inferred from homology"/>
<dbReference type="Proteomes" id="UP000094285">
    <property type="component" value="Unassembled WGS sequence"/>
</dbReference>
<dbReference type="InterPro" id="IPR009772">
    <property type="entry name" value="CDC123"/>
</dbReference>
<dbReference type="AlphaFoldDB" id="A0A1E4SHL6"/>
<dbReference type="STRING" id="984487.A0A1E4SHL6"/>
<dbReference type="GO" id="GO:0005737">
    <property type="term" value="C:cytoplasm"/>
    <property type="evidence" value="ECO:0007669"/>
    <property type="project" value="TreeGrafter"/>
</dbReference>
<dbReference type="GO" id="GO:1905143">
    <property type="term" value="P:eukaryotic translation initiation factor 2 complex assembly"/>
    <property type="evidence" value="ECO:0007669"/>
    <property type="project" value="EnsemblFungi"/>
</dbReference>
<dbReference type="PANTHER" id="PTHR15323:SF6">
    <property type="entry name" value="CELL DIVISION CYCLE PROTEIN 123 HOMOLOG"/>
    <property type="match status" value="1"/>
</dbReference>
<organism evidence="3 4">
    <name type="scientific">Suhomyces tanzawaensis NRRL Y-17324</name>
    <dbReference type="NCBI Taxonomy" id="984487"/>
    <lineage>
        <taxon>Eukaryota</taxon>
        <taxon>Fungi</taxon>
        <taxon>Dikarya</taxon>
        <taxon>Ascomycota</taxon>
        <taxon>Saccharomycotina</taxon>
        <taxon>Pichiomycetes</taxon>
        <taxon>Debaryomycetaceae</taxon>
        <taxon>Suhomyces</taxon>
    </lineage>
</organism>
<dbReference type="GO" id="GO:0005524">
    <property type="term" value="F:ATP binding"/>
    <property type="evidence" value="ECO:0007669"/>
    <property type="project" value="EnsemblFungi"/>
</dbReference>
<keyword evidence="4" id="KW-1185">Reference proteome</keyword>
<feature type="compositionally biased region" description="Acidic residues" evidence="2">
    <location>
        <begin position="70"/>
        <end position="84"/>
    </location>
</feature>